<evidence type="ECO:0000313" key="4">
    <source>
        <dbReference type="Proteomes" id="UP000183090"/>
    </source>
</evidence>
<dbReference type="KEGG" id="shv:AAT16_03505"/>
<dbReference type="Gene3D" id="3.40.50.1820">
    <property type="entry name" value="alpha/beta hydrolase"/>
    <property type="match status" value="1"/>
</dbReference>
<dbReference type="InterPro" id="IPR029058">
    <property type="entry name" value="AB_hydrolase_fold"/>
</dbReference>
<dbReference type="EMBL" id="CP011366">
    <property type="protein sequence ID" value="AKG73366.1"/>
    <property type="molecule type" value="Genomic_DNA"/>
</dbReference>
<proteinExistence type="predicted"/>
<dbReference type="EMBL" id="FOTB01000004">
    <property type="protein sequence ID" value="SFK81803.1"/>
    <property type="molecule type" value="Genomic_DNA"/>
</dbReference>
<dbReference type="PANTHER" id="PTHR48098:SF3">
    <property type="entry name" value="IRON(III) ENTEROBACTIN ESTERASE"/>
    <property type="match status" value="1"/>
</dbReference>
<evidence type="ECO:0000313" key="2">
    <source>
        <dbReference type="EMBL" id="SFK81803.1"/>
    </source>
</evidence>
<reference evidence="2 4" key="3">
    <citation type="submission" date="2016-10" db="EMBL/GenBank/DDBJ databases">
        <authorList>
            <person name="Varghese N."/>
            <person name="Submissions S."/>
        </authorList>
    </citation>
    <scope>NUCLEOTIDE SEQUENCE [LARGE SCALE GENOMIC DNA]</scope>
    <source>
        <strain evidence="2 4">CGMCC 1.6501</strain>
    </source>
</reference>
<dbReference type="InterPro" id="IPR050583">
    <property type="entry name" value="Mycobacterial_A85_antigen"/>
</dbReference>
<accession>A0A0F7HJ31</accession>
<evidence type="ECO:0000313" key="1">
    <source>
        <dbReference type="EMBL" id="AKG73366.1"/>
    </source>
</evidence>
<reference evidence="3" key="2">
    <citation type="submission" date="2015-04" db="EMBL/GenBank/DDBJ databases">
        <title>Complete genome sequence of Salinicoccus halodurans strain H3B36, isolated from the Qaidam basin of China.</title>
        <authorList>
            <person name="Ma Y."/>
            <person name="Jiang K."/>
            <person name="Xue Y."/>
        </authorList>
    </citation>
    <scope>NUCLEOTIDE SEQUENCE [LARGE SCALE GENOMIC DNA]</scope>
    <source>
        <strain evidence="3">H3B36</strain>
    </source>
</reference>
<dbReference type="PANTHER" id="PTHR48098">
    <property type="entry name" value="ENTEROCHELIN ESTERASE-RELATED"/>
    <property type="match status" value="1"/>
</dbReference>
<name>A0A0F7HJ31_9STAP</name>
<protein>
    <submittedName>
        <fullName evidence="2">Enterochelin esterase</fullName>
    </submittedName>
</protein>
<dbReference type="Pfam" id="PF00756">
    <property type="entry name" value="Esterase"/>
    <property type="match status" value="1"/>
</dbReference>
<dbReference type="RefSeq" id="WP_046789556.1">
    <property type="nucleotide sequence ID" value="NZ_CP011366.1"/>
</dbReference>
<sequence>MDMTPGKVHTIDFESETLGETYEIQYYLPKNFSDLYKHHVVLTFDSQDFFKFGQIERQYEKLWEAGEVERAIIVGVPYPSVEWRNDYFSPNGEHHEAFVSFVSRELIHWVDNTFPTLKVGTSRLLMGESLAGSFAFSVAVTYPATFSQAVAFSPFVDDDFIQKFKDQMMLMHLDLYHTIGLEEDDFKTISGNQADFLTPNRRLNEYLEGEPLEYEYHELDGGHIWKVWKPELDTILKHYLG</sequence>
<evidence type="ECO:0000313" key="3">
    <source>
        <dbReference type="Proteomes" id="UP000034029"/>
    </source>
</evidence>
<dbReference type="SUPFAM" id="SSF53474">
    <property type="entry name" value="alpha/beta-Hydrolases"/>
    <property type="match status" value="1"/>
</dbReference>
<dbReference type="AlphaFoldDB" id="A0A0F7HJ31"/>
<reference evidence="1 3" key="1">
    <citation type="journal article" date="2015" name="Int. J. Syst. Evol. Microbiol.">
        <title>Complete genome sequence of Salinicoccus halodurans H3B36, isolated from the Qaidam Basin in China.</title>
        <authorList>
            <person name="Jiang K."/>
            <person name="Xue Y."/>
            <person name="Ma Y."/>
        </authorList>
    </citation>
    <scope>NUCLEOTIDE SEQUENCE [LARGE SCALE GENOMIC DNA]</scope>
    <source>
        <strain evidence="1 3">H3B36</strain>
    </source>
</reference>
<dbReference type="OrthoDB" id="9803578at2"/>
<organism evidence="2 4">
    <name type="scientific">Salinicoccus halodurans</name>
    <dbReference type="NCBI Taxonomy" id="407035"/>
    <lineage>
        <taxon>Bacteria</taxon>
        <taxon>Bacillati</taxon>
        <taxon>Bacillota</taxon>
        <taxon>Bacilli</taxon>
        <taxon>Bacillales</taxon>
        <taxon>Staphylococcaceae</taxon>
        <taxon>Salinicoccus</taxon>
    </lineage>
</organism>
<keyword evidence="3" id="KW-1185">Reference proteome</keyword>
<dbReference type="InterPro" id="IPR000801">
    <property type="entry name" value="Esterase-like"/>
</dbReference>
<dbReference type="Proteomes" id="UP000034029">
    <property type="component" value="Chromosome"/>
</dbReference>
<gene>
    <name evidence="1" type="ORF">AAT16_03505</name>
    <name evidence="2" type="ORF">SAMN05216235_1818</name>
</gene>
<dbReference type="Proteomes" id="UP000183090">
    <property type="component" value="Unassembled WGS sequence"/>
</dbReference>